<protein>
    <submittedName>
        <fullName evidence="2">Uncharacterized protein</fullName>
    </submittedName>
</protein>
<dbReference type="Proteomes" id="UP000593577">
    <property type="component" value="Unassembled WGS sequence"/>
</dbReference>
<evidence type="ECO:0000256" key="1">
    <source>
        <dbReference type="SAM" id="MobiDB-lite"/>
    </source>
</evidence>
<proteinExistence type="predicted"/>
<evidence type="ECO:0000313" key="3">
    <source>
        <dbReference type="Proteomes" id="UP000593577"/>
    </source>
</evidence>
<name>A0A7J8Y048_GOSAI</name>
<gene>
    <name evidence="2" type="ORF">Goari_010217</name>
</gene>
<dbReference type="EMBL" id="JABFAA010000009">
    <property type="protein sequence ID" value="MBA0692680.1"/>
    <property type="molecule type" value="Genomic_DNA"/>
</dbReference>
<evidence type="ECO:0000313" key="2">
    <source>
        <dbReference type="EMBL" id="MBA0692680.1"/>
    </source>
</evidence>
<feature type="compositionally biased region" description="Basic and acidic residues" evidence="1">
    <location>
        <begin position="39"/>
        <end position="49"/>
    </location>
</feature>
<feature type="compositionally biased region" description="Acidic residues" evidence="1">
    <location>
        <begin position="50"/>
        <end position="73"/>
    </location>
</feature>
<dbReference type="AlphaFoldDB" id="A0A7J8Y048"/>
<organism evidence="2 3">
    <name type="scientific">Gossypium aridum</name>
    <name type="common">American cotton</name>
    <name type="synonym">Erioxylum aridum</name>
    <dbReference type="NCBI Taxonomy" id="34290"/>
    <lineage>
        <taxon>Eukaryota</taxon>
        <taxon>Viridiplantae</taxon>
        <taxon>Streptophyta</taxon>
        <taxon>Embryophyta</taxon>
        <taxon>Tracheophyta</taxon>
        <taxon>Spermatophyta</taxon>
        <taxon>Magnoliopsida</taxon>
        <taxon>eudicotyledons</taxon>
        <taxon>Gunneridae</taxon>
        <taxon>Pentapetalae</taxon>
        <taxon>rosids</taxon>
        <taxon>malvids</taxon>
        <taxon>Malvales</taxon>
        <taxon>Malvaceae</taxon>
        <taxon>Malvoideae</taxon>
        <taxon>Gossypium</taxon>
    </lineage>
</organism>
<keyword evidence="3" id="KW-1185">Reference proteome</keyword>
<reference evidence="2 3" key="1">
    <citation type="journal article" date="2019" name="Genome Biol. Evol.">
        <title>Insights into the evolution of the New World diploid cottons (Gossypium, subgenus Houzingenia) based on genome sequencing.</title>
        <authorList>
            <person name="Grover C.E."/>
            <person name="Arick M.A. 2nd"/>
            <person name="Thrash A."/>
            <person name="Conover J.L."/>
            <person name="Sanders W.S."/>
            <person name="Peterson D.G."/>
            <person name="Frelichowski J.E."/>
            <person name="Scheffler J.A."/>
            <person name="Scheffler B.E."/>
            <person name="Wendel J.F."/>
        </authorList>
    </citation>
    <scope>NUCLEOTIDE SEQUENCE [LARGE SCALE GENOMIC DNA]</scope>
    <source>
        <strain evidence="2">185</strain>
        <tissue evidence="2">Leaf</tissue>
    </source>
</reference>
<feature type="region of interest" description="Disordered" evidence="1">
    <location>
        <begin position="39"/>
        <end position="73"/>
    </location>
</feature>
<comment type="caution">
    <text evidence="2">The sequence shown here is derived from an EMBL/GenBank/DDBJ whole genome shotgun (WGS) entry which is preliminary data.</text>
</comment>
<accession>A0A7J8Y048</accession>
<sequence length="73" mass="8309">MVTLCLIPKDSIVVPVVQEIYASLPDQESRRTEGTIWEMEIKEQGSEEKEGSEDEEEKGEGDEEMDFDEEGDN</sequence>